<feature type="compositionally biased region" description="Polar residues" evidence="1">
    <location>
        <begin position="209"/>
        <end position="219"/>
    </location>
</feature>
<dbReference type="InterPro" id="IPR036691">
    <property type="entry name" value="Endo/exonu/phosph_ase_sf"/>
</dbReference>
<dbReference type="SUPFAM" id="SSF56219">
    <property type="entry name" value="DNase I-like"/>
    <property type="match status" value="1"/>
</dbReference>
<dbReference type="PROSITE" id="PS50878">
    <property type="entry name" value="RT_POL"/>
    <property type="match status" value="1"/>
</dbReference>
<dbReference type="PANTHER" id="PTHR31286">
    <property type="entry name" value="GLYCINE-RICH CELL WALL STRUCTURAL PROTEIN 1.8-LIKE"/>
    <property type="match status" value="1"/>
</dbReference>
<reference evidence="4" key="2">
    <citation type="submission" date="2025-08" db="UniProtKB">
        <authorList>
            <consortium name="RefSeq"/>
        </authorList>
    </citation>
    <scope>IDENTIFICATION</scope>
    <source>
        <tissue evidence="4">Leaves</tissue>
    </source>
</reference>
<dbReference type="AlphaFoldDB" id="A0A6P6W2W9"/>
<dbReference type="Proteomes" id="UP001652660">
    <property type="component" value="Chromosome 2e"/>
</dbReference>
<accession>A0A6P6W2W9</accession>
<organism evidence="3 4">
    <name type="scientific">Coffea arabica</name>
    <name type="common">Arabian coffee</name>
    <dbReference type="NCBI Taxonomy" id="13443"/>
    <lineage>
        <taxon>Eukaryota</taxon>
        <taxon>Viridiplantae</taxon>
        <taxon>Streptophyta</taxon>
        <taxon>Embryophyta</taxon>
        <taxon>Tracheophyta</taxon>
        <taxon>Spermatophyta</taxon>
        <taxon>Magnoliopsida</taxon>
        <taxon>eudicotyledons</taxon>
        <taxon>Gunneridae</taxon>
        <taxon>Pentapetalae</taxon>
        <taxon>asterids</taxon>
        <taxon>lamiids</taxon>
        <taxon>Gentianales</taxon>
        <taxon>Rubiaceae</taxon>
        <taxon>Ixoroideae</taxon>
        <taxon>Gardenieae complex</taxon>
        <taxon>Bertiereae - Coffeeae clade</taxon>
        <taxon>Coffeeae</taxon>
        <taxon>Coffea</taxon>
    </lineage>
</organism>
<name>A0A6P6W2W9_COFAR</name>
<evidence type="ECO:0000313" key="3">
    <source>
        <dbReference type="Proteomes" id="UP001652660"/>
    </source>
</evidence>
<dbReference type="RefSeq" id="XP_027109270.2">
    <property type="nucleotide sequence ID" value="XM_027253469.2"/>
</dbReference>
<reference evidence="3" key="1">
    <citation type="journal article" date="2025" name="Foods">
        <title>Unveiling the Microbial Signatures of Arabica Coffee Cherries: Insights into Ripeness Specific Diversity, Functional Traits, and Implications for Quality and Safety.</title>
        <authorList>
            <consortium name="RefSeq"/>
            <person name="Tenea G.N."/>
            <person name="Cifuentes V."/>
            <person name="Reyes P."/>
            <person name="Cevallos-Vallejos M."/>
        </authorList>
    </citation>
    <scope>NUCLEOTIDE SEQUENCE [LARGE SCALE GENOMIC DNA]</scope>
</reference>
<dbReference type="SUPFAM" id="SSF56672">
    <property type="entry name" value="DNA/RNA polymerases"/>
    <property type="match status" value="1"/>
</dbReference>
<protein>
    <recommendedName>
        <fullName evidence="2">Reverse transcriptase domain-containing protein</fullName>
    </recommendedName>
</protein>
<dbReference type="OrthoDB" id="1938551at2759"/>
<dbReference type="Gene3D" id="3.60.10.10">
    <property type="entry name" value="Endonuclease/exonuclease/phosphatase"/>
    <property type="match status" value="1"/>
</dbReference>
<proteinExistence type="predicted"/>
<feature type="region of interest" description="Disordered" evidence="1">
    <location>
        <begin position="291"/>
        <end position="312"/>
    </location>
</feature>
<evidence type="ECO:0000259" key="2">
    <source>
        <dbReference type="PROSITE" id="PS50878"/>
    </source>
</evidence>
<dbReference type="Pfam" id="PF14111">
    <property type="entry name" value="DUF4283"/>
    <property type="match status" value="1"/>
</dbReference>
<dbReference type="InterPro" id="IPR043502">
    <property type="entry name" value="DNA/RNA_pol_sf"/>
</dbReference>
<dbReference type="InterPro" id="IPR000477">
    <property type="entry name" value="RT_dom"/>
</dbReference>
<dbReference type="CDD" id="cd01650">
    <property type="entry name" value="RT_nLTR_like"/>
    <property type="match status" value="1"/>
</dbReference>
<evidence type="ECO:0000313" key="4">
    <source>
        <dbReference type="RefSeq" id="XP_027109270.2"/>
    </source>
</evidence>
<dbReference type="GeneID" id="113729143"/>
<feature type="domain" description="Reverse transcriptase" evidence="2">
    <location>
        <begin position="780"/>
        <end position="916"/>
    </location>
</feature>
<dbReference type="InterPro" id="IPR025558">
    <property type="entry name" value="DUF4283"/>
</dbReference>
<dbReference type="Pfam" id="PF00078">
    <property type="entry name" value="RVT_1"/>
    <property type="match status" value="1"/>
</dbReference>
<dbReference type="PANTHER" id="PTHR31286:SF179">
    <property type="entry name" value="RNASE H TYPE-1 DOMAIN-CONTAINING PROTEIN"/>
    <property type="match status" value="1"/>
</dbReference>
<feature type="region of interest" description="Disordered" evidence="1">
    <location>
        <begin position="207"/>
        <end position="234"/>
    </location>
</feature>
<dbReference type="InterPro" id="IPR040256">
    <property type="entry name" value="At4g02000-like"/>
</dbReference>
<keyword evidence="3" id="KW-1185">Reference proteome</keyword>
<sequence length="916" mass="101564">MAGLQPPGGGLGRSFAAVLQQQPTPSPCKVKPAAQFKGEPAVMFSEEDIAKLAAPFQFAVVGKFSHGRPNLDAIRKSFTTIGFTSSFTVGLLNQRHILIRFCLEEDYLRCWTKGWWSIADFPMRTFKWTPEFKVTSESTHAPVWVALEHLPIHFFDKVSLFSIVAAIGSPLQVDAATANLVRPSVARICIDLDISRDLPSRIWIGTGSNGRQGHCNTDCRQSRRGNRGRPVGGGDARAMEAQALEGRSAAAAQPREAVLQPAPLPGLLLSADAAPVGAAMPALLIQEGVVTENPSDMGQSRRGNRGRPVEGGDARAMEARALEGRSAAATQSREAPAPLPGLLLTADAASVGAAMPALHIQEGVVVTENPSALGKICDDAQLHLGEQEKVPSQGSLSDGEDQPGRIAPDKAALVASFQQFSLALGSRLPTQVAVCDESGFTMVLPQKSRKRRVYNAIPRQILTRQASKAIEELPFSGSTYTWSGVRAGARIWKRLDRVLVNQHWLDFLPNTSVQHLNRATSDHSPLLVSLRPAAPSFPKSFKFQSFWVSSPGLLPLVQSNWDLATQGYGMYRLAFKLKRLKTCLRQWSREHFGDIFQAVRQHEVEVQQKEVIYEANQTEETRAELHRAQGRLLHSLRIQEDYWRQKARLRWVTDGDSNTRYFHAFVREKRSKLAIHRIQDADGTWLEGDDRVGEEAVRFFQQLLTAEEIRDVEDLLAHIPELVSAAQNGELMREVTMEEVKGVVFDLDKDSTPGVDGYTGVFFRHFWDTVALDVLAATRDFLAGTPIPKGIASTLIVLIPKRPNPTTFADFRPISLCTFVNKVFTKVLANRLRAFLPGFISPEQSAFCPGRDIAENVLLAQEMIASINKKTLGHNYIFKLDMMKAFDRVSWEFLHRLLQKFGFGYRFILLILNNLS</sequence>
<gene>
    <name evidence="4" type="primary">LOC113729143</name>
</gene>
<evidence type="ECO:0000256" key="1">
    <source>
        <dbReference type="SAM" id="MobiDB-lite"/>
    </source>
</evidence>